<dbReference type="EMBL" id="SNYM01000004">
    <property type="protein sequence ID" value="TDQ49390.1"/>
    <property type="molecule type" value="Genomic_DNA"/>
</dbReference>
<sequence length="127" mass="14259">MRYVKTTTKSVEQATADLEAAVVRHQFGVLHVHNLKETMKKKGVEFDNECRILEVCNPHQAKKVLNEDMTINMALPCRISVWGEHGKTHIGMLLPTDLLKLFSDSSALADVAKEVENATKQMIEEAL</sequence>
<organism evidence="2 3">
    <name type="scientific">Permianibacter aggregans</name>
    <dbReference type="NCBI Taxonomy" id="1510150"/>
    <lineage>
        <taxon>Bacteria</taxon>
        <taxon>Pseudomonadati</taxon>
        <taxon>Pseudomonadota</taxon>
        <taxon>Gammaproteobacteria</taxon>
        <taxon>Pseudomonadales</taxon>
        <taxon>Pseudomonadaceae</taxon>
        <taxon>Permianibacter</taxon>
    </lineage>
</organism>
<protein>
    <submittedName>
        <fullName evidence="2">Uncharacterized protein (DUF302 family)</fullName>
    </submittedName>
</protein>
<dbReference type="PANTHER" id="PTHR38342:SF1">
    <property type="entry name" value="SLR5037 PROTEIN"/>
    <property type="match status" value="1"/>
</dbReference>
<dbReference type="CDD" id="cd14797">
    <property type="entry name" value="DUF302"/>
    <property type="match status" value="1"/>
</dbReference>
<reference evidence="2 3" key="1">
    <citation type="submission" date="2019-03" db="EMBL/GenBank/DDBJ databases">
        <title>Genomic Encyclopedia of Type Strains, Phase IV (KMG-IV): sequencing the most valuable type-strain genomes for metagenomic binning, comparative biology and taxonomic classification.</title>
        <authorList>
            <person name="Goeker M."/>
        </authorList>
    </citation>
    <scope>NUCLEOTIDE SEQUENCE [LARGE SCALE GENOMIC DNA]</scope>
    <source>
        <strain evidence="2 3">DSM 103792</strain>
    </source>
</reference>
<proteinExistence type="predicted"/>
<evidence type="ECO:0000259" key="1">
    <source>
        <dbReference type="Pfam" id="PF03625"/>
    </source>
</evidence>
<accession>A0A4R6UQ70</accession>
<comment type="caution">
    <text evidence="2">The sequence shown here is derived from an EMBL/GenBank/DDBJ whole genome shotgun (WGS) entry which is preliminary data.</text>
</comment>
<feature type="domain" description="DUF302" evidence="1">
    <location>
        <begin position="33"/>
        <end position="94"/>
    </location>
</feature>
<dbReference type="AlphaFoldDB" id="A0A4R6UQ70"/>
<evidence type="ECO:0000313" key="3">
    <source>
        <dbReference type="Proteomes" id="UP000295375"/>
    </source>
</evidence>
<dbReference type="RefSeq" id="WP_133588934.1">
    <property type="nucleotide sequence ID" value="NZ_CP037953.1"/>
</dbReference>
<dbReference type="InterPro" id="IPR016796">
    <property type="entry name" value="UCP021774"/>
</dbReference>
<name>A0A4R6UQ70_9GAMM</name>
<keyword evidence="3" id="KW-1185">Reference proteome</keyword>
<dbReference type="InterPro" id="IPR005180">
    <property type="entry name" value="DUF302"/>
</dbReference>
<dbReference type="SUPFAM" id="SSF103247">
    <property type="entry name" value="TT1751-like"/>
    <property type="match status" value="1"/>
</dbReference>
<dbReference type="Pfam" id="PF03625">
    <property type="entry name" value="DUF302"/>
    <property type="match status" value="1"/>
</dbReference>
<dbReference type="PANTHER" id="PTHR38342">
    <property type="entry name" value="SLR5037 PROTEIN"/>
    <property type="match status" value="1"/>
</dbReference>
<dbReference type="Proteomes" id="UP000295375">
    <property type="component" value="Unassembled WGS sequence"/>
</dbReference>
<dbReference type="PIRSF" id="PIRSF021774">
    <property type="entry name" value="UCP021774"/>
    <property type="match status" value="1"/>
</dbReference>
<dbReference type="Gene3D" id="3.30.310.70">
    <property type="entry name" value="TT1751-like domain"/>
    <property type="match status" value="1"/>
</dbReference>
<dbReference type="OrthoDB" id="9791067at2"/>
<evidence type="ECO:0000313" key="2">
    <source>
        <dbReference type="EMBL" id="TDQ49390.1"/>
    </source>
</evidence>
<gene>
    <name evidence="2" type="ORF">EV696_10494</name>
</gene>
<dbReference type="InterPro" id="IPR035923">
    <property type="entry name" value="TT1751-like_sf"/>
</dbReference>